<feature type="region of interest" description="Disordered" evidence="1">
    <location>
        <begin position="179"/>
        <end position="274"/>
    </location>
</feature>
<organism evidence="2 3">
    <name type="scientific">Methylobacterium gossipiicola</name>
    <dbReference type="NCBI Taxonomy" id="582675"/>
    <lineage>
        <taxon>Bacteria</taxon>
        <taxon>Pseudomonadati</taxon>
        <taxon>Pseudomonadota</taxon>
        <taxon>Alphaproteobacteria</taxon>
        <taxon>Hyphomicrobiales</taxon>
        <taxon>Methylobacteriaceae</taxon>
        <taxon>Methylobacterium</taxon>
    </lineage>
</organism>
<feature type="compositionally biased region" description="Basic and acidic residues" evidence="1">
    <location>
        <begin position="255"/>
        <end position="266"/>
    </location>
</feature>
<evidence type="ECO:0000313" key="3">
    <source>
        <dbReference type="Proteomes" id="UP000199229"/>
    </source>
</evidence>
<gene>
    <name evidence="2" type="ORF">SAMN05192565_102176</name>
</gene>
<keyword evidence="3" id="KW-1185">Reference proteome</keyword>
<dbReference type="AlphaFoldDB" id="A0A1I2RF54"/>
<sequence length="274" mass="29154">MSIVRRFLVAPSLVRLIRKERGGARITEGYFAPQGGRVSYVRVDGQQCHLVLVNTGPDGVSSEERTDVPRAHGDALLDVCGGKALYDRTVLALGGGREARIDRYVTPGALDLVSVVFEEIGDANAFAVPAWFGPEVTGDAAYERHAVALQGVPQPGEIALSNAALEAVLDLVEPRFGFGRFGGGTPKPAEDDGMKALRRPSPPPAAPPAPAPVEPAPQDAGPTDARIDEVIESLSQALGNPQPQPTEGEAAQPARAEETAEFERWTVRPRRNQT</sequence>
<proteinExistence type="predicted"/>
<protein>
    <submittedName>
        <fullName evidence="2">CYTH domain-containing protein</fullName>
    </submittedName>
</protein>
<dbReference type="OrthoDB" id="9805588at2"/>
<dbReference type="EMBL" id="FOPM01000002">
    <property type="protein sequence ID" value="SFG37247.1"/>
    <property type="molecule type" value="Genomic_DNA"/>
</dbReference>
<evidence type="ECO:0000256" key="1">
    <source>
        <dbReference type="SAM" id="MobiDB-lite"/>
    </source>
</evidence>
<reference evidence="3" key="1">
    <citation type="submission" date="2016-10" db="EMBL/GenBank/DDBJ databases">
        <authorList>
            <person name="Varghese N."/>
            <person name="Submissions S."/>
        </authorList>
    </citation>
    <scope>NUCLEOTIDE SEQUENCE [LARGE SCALE GENOMIC DNA]</scope>
    <source>
        <strain evidence="3">Gh-105</strain>
    </source>
</reference>
<dbReference type="STRING" id="582675.SAMN05192565_102176"/>
<dbReference type="InterPro" id="IPR033469">
    <property type="entry name" value="CYTH-like_dom_sf"/>
</dbReference>
<dbReference type="SUPFAM" id="SSF55154">
    <property type="entry name" value="CYTH-like phosphatases"/>
    <property type="match status" value="1"/>
</dbReference>
<dbReference type="Proteomes" id="UP000199229">
    <property type="component" value="Unassembled WGS sequence"/>
</dbReference>
<accession>A0A1I2RF54</accession>
<dbReference type="RefSeq" id="WP_091968607.1">
    <property type="nucleotide sequence ID" value="NZ_FOPM01000002.1"/>
</dbReference>
<name>A0A1I2RF54_9HYPH</name>
<feature type="compositionally biased region" description="Pro residues" evidence="1">
    <location>
        <begin position="200"/>
        <end position="215"/>
    </location>
</feature>
<evidence type="ECO:0000313" key="2">
    <source>
        <dbReference type="EMBL" id="SFG37247.1"/>
    </source>
</evidence>
<dbReference type="Gene3D" id="2.40.320.10">
    <property type="entry name" value="Hypothetical Protein Pfu-838710-001"/>
    <property type="match status" value="1"/>
</dbReference>